<keyword evidence="8" id="KW-1185">Reference proteome</keyword>
<evidence type="ECO:0000256" key="5">
    <source>
        <dbReference type="SAM" id="Phobius"/>
    </source>
</evidence>
<evidence type="ECO:0000256" key="4">
    <source>
        <dbReference type="ARBA" id="ARBA00023136"/>
    </source>
</evidence>
<name>A0ABP8GAT8_9BACT</name>
<feature type="domain" description="RDD" evidence="6">
    <location>
        <begin position="30"/>
        <end position="128"/>
    </location>
</feature>
<reference evidence="8" key="1">
    <citation type="journal article" date="2019" name="Int. J. Syst. Evol. Microbiol.">
        <title>The Global Catalogue of Microorganisms (GCM) 10K type strain sequencing project: providing services to taxonomists for standard genome sequencing and annotation.</title>
        <authorList>
            <consortium name="The Broad Institute Genomics Platform"/>
            <consortium name="The Broad Institute Genome Sequencing Center for Infectious Disease"/>
            <person name="Wu L."/>
            <person name="Ma J."/>
        </authorList>
    </citation>
    <scope>NUCLEOTIDE SEQUENCE [LARGE SCALE GENOMIC DNA]</scope>
    <source>
        <strain evidence="8">JCM 17919</strain>
    </source>
</reference>
<evidence type="ECO:0000313" key="8">
    <source>
        <dbReference type="Proteomes" id="UP001501725"/>
    </source>
</evidence>
<comment type="caution">
    <text evidence="7">The sequence shown here is derived from an EMBL/GenBank/DDBJ whole genome shotgun (WGS) entry which is preliminary data.</text>
</comment>
<feature type="transmembrane region" description="Helical" evidence="5">
    <location>
        <begin position="40"/>
        <end position="61"/>
    </location>
</feature>
<evidence type="ECO:0000313" key="7">
    <source>
        <dbReference type="EMBL" id="GAA4320719.1"/>
    </source>
</evidence>
<organism evidence="7 8">
    <name type="scientific">Flaviaesturariibacter amylovorans</name>
    <dbReference type="NCBI Taxonomy" id="1084520"/>
    <lineage>
        <taxon>Bacteria</taxon>
        <taxon>Pseudomonadati</taxon>
        <taxon>Bacteroidota</taxon>
        <taxon>Chitinophagia</taxon>
        <taxon>Chitinophagales</taxon>
        <taxon>Chitinophagaceae</taxon>
        <taxon>Flaviaestuariibacter</taxon>
    </lineage>
</organism>
<evidence type="ECO:0000256" key="2">
    <source>
        <dbReference type="ARBA" id="ARBA00022692"/>
    </source>
</evidence>
<feature type="transmembrane region" description="Helical" evidence="5">
    <location>
        <begin position="67"/>
        <end position="86"/>
    </location>
</feature>
<sequence length="162" mass="17870">MNTVDPMQPPVEQDLFSEMEPVLVQADGGLRFVNLLVDRLLFMGFIYLLGFLLGMFAPGSVDWLADINPIVDFLLTSVLFSLYIGFQETLLNGITIGKFLTGTRAVNADGTPISAQTAFARGFSRAVPFEAFSALGTPCLPWHDSWTNTYVIKEKESRLGNN</sequence>
<keyword evidence="3 5" id="KW-1133">Transmembrane helix</keyword>
<evidence type="ECO:0000256" key="3">
    <source>
        <dbReference type="ARBA" id="ARBA00022989"/>
    </source>
</evidence>
<dbReference type="RefSeq" id="WP_345253249.1">
    <property type="nucleotide sequence ID" value="NZ_BAABGY010000002.1"/>
</dbReference>
<protein>
    <recommendedName>
        <fullName evidence="6">RDD domain-containing protein</fullName>
    </recommendedName>
</protein>
<dbReference type="InterPro" id="IPR010432">
    <property type="entry name" value="RDD"/>
</dbReference>
<accession>A0ABP8GAT8</accession>
<dbReference type="EMBL" id="BAABGY010000002">
    <property type="protein sequence ID" value="GAA4320719.1"/>
    <property type="molecule type" value="Genomic_DNA"/>
</dbReference>
<dbReference type="Pfam" id="PF06271">
    <property type="entry name" value="RDD"/>
    <property type="match status" value="1"/>
</dbReference>
<evidence type="ECO:0000256" key="1">
    <source>
        <dbReference type="ARBA" id="ARBA00004141"/>
    </source>
</evidence>
<evidence type="ECO:0000259" key="6">
    <source>
        <dbReference type="Pfam" id="PF06271"/>
    </source>
</evidence>
<comment type="subcellular location">
    <subcellularLocation>
        <location evidence="1">Membrane</location>
        <topology evidence="1">Multi-pass membrane protein</topology>
    </subcellularLocation>
</comment>
<keyword evidence="4 5" id="KW-0472">Membrane</keyword>
<proteinExistence type="predicted"/>
<dbReference type="Proteomes" id="UP001501725">
    <property type="component" value="Unassembled WGS sequence"/>
</dbReference>
<keyword evidence="2 5" id="KW-0812">Transmembrane</keyword>
<gene>
    <name evidence="7" type="ORF">GCM10023184_06020</name>
</gene>